<dbReference type="STRING" id="555874.SAMN04488065_0554"/>
<dbReference type="Proteomes" id="UP000236755">
    <property type="component" value="Unassembled WGS sequence"/>
</dbReference>
<dbReference type="AlphaFoldDB" id="A0A1H3W490"/>
<feature type="region of interest" description="Disordered" evidence="1">
    <location>
        <begin position="1"/>
        <end position="20"/>
    </location>
</feature>
<gene>
    <name evidence="2" type="ORF">SAMN04488065_0554</name>
</gene>
<protein>
    <submittedName>
        <fullName evidence="2">Uncharacterized protein</fullName>
    </submittedName>
</protein>
<organism evidence="2 3">
    <name type="scientific">Haloplanus vescus</name>
    <dbReference type="NCBI Taxonomy" id="555874"/>
    <lineage>
        <taxon>Archaea</taxon>
        <taxon>Methanobacteriati</taxon>
        <taxon>Methanobacteriota</taxon>
        <taxon>Stenosarchaea group</taxon>
        <taxon>Halobacteria</taxon>
        <taxon>Halobacteriales</taxon>
        <taxon>Haloferacaceae</taxon>
        <taxon>Haloplanus</taxon>
    </lineage>
</organism>
<sequence>MPSQRCAERGDSPTADDFPARLRRSGVAVAERELATALTALDGLTPAQRRTVACMAHRIAAGVLDPARAAADDDPAVARLFDPEHIRERE</sequence>
<dbReference type="RefSeq" id="WP_092631068.1">
    <property type="nucleotide sequence ID" value="NZ_FNQT01000001.1"/>
</dbReference>
<evidence type="ECO:0000313" key="3">
    <source>
        <dbReference type="Proteomes" id="UP000236755"/>
    </source>
</evidence>
<proteinExistence type="predicted"/>
<name>A0A1H3W490_9EURY</name>
<evidence type="ECO:0000313" key="2">
    <source>
        <dbReference type="EMBL" id="SDZ81935.1"/>
    </source>
</evidence>
<dbReference type="EMBL" id="FNQT01000001">
    <property type="protein sequence ID" value="SDZ81935.1"/>
    <property type="molecule type" value="Genomic_DNA"/>
</dbReference>
<keyword evidence="3" id="KW-1185">Reference proteome</keyword>
<evidence type="ECO:0000256" key="1">
    <source>
        <dbReference type="SAM" id="MobiDB-lite"/>
    </source>
</evidence>
<reference evidence="2 3" key="1">
    <citation type="submission" date="2016-10" db="EMBL/GenBank/DDBJ databases">
        <authorList>
            <person name="de Groot N.N."/>
        </authorList>
    </citation>
    <scope>NUCLEOTIDE SEQUENCE [LARGE SCALE GENOMIC DNA]</scope>
    <source>
        <strain evidence="2 3">CGMCC 1.8712</strain>
    </source>
</reference>
<feature type="compositionally biased region" description="Basic and acidic residues" evidence="1">
    <location>
        <begin position="1"/>
        <end position="11"/>
    </location>
</feature>
<accession>A0A1H3W490</accession>